<dbReference type="PANTHER" id="PTHR46268">
    <property type="entry name" value="STRESS RESPONSE PROTEIN NHAX"/>
    <property type="match status" value="1"/>
</dbReference>
<dbReference type="InterPro" id="IPR014729">
    <property type="entry name" value="Rossmann-like_a/b/a_fold"/>
</dbReference>
<dbReference type="Pfam" id="PF00582">
    <property type="entry name" value="Usp"/>
    <property type="match status" value="2"/>
</dbReference>
<evidence type="ECO:0000313" key="3">
    <source>
        <dbReference type="EMBL" id="GAA1974690.1"/>
    </source>
</evidence>
<name>A0ABN2RTL4_9ACTN</name>
<protein>
    <submittedName>
        <fullName evidence="3">Universal stress protein</fullName>
    </submittedName>
</protein>
<dbReference type="InterPro" id="IPR006016">
    <property type="entry name" value="UspA"/>
</dbReference>
<comment type="caution">
    <text evidence="3">The sequence shown here is derived from an EMBL/GenBank/DDBJ whole genome shotgun (WGS) entry which is preliminary data.</text>
</comment>
<dbReference type="EMBL" id="BAAAPB010000005">
    <property type="protein sequence ID" value="GAA1974690.1"/>
    <property type="molecule type" value="Genomic_DNA"/>
</dbReference>
<dbReference type="PRINTS" id="PR01438">
    <property type="entry name" value="UNVRSLSTRESS"/>
</dbReference>
<dbReference type="RefSeq" id="WP_344047948.1">
    <property type="nucleotide sequence ID" value="NZ_BAAAPB010000005.1"/>
</dbReference>
<feature type="domain" description="UspA" evidence="2">
    <location>
        <begin position="157"/>
        <end position="293"/>
    </location>
</feature>
<dbReference type="Gene3D" id="3.40.50.620">
    <property type="entry name" value="HUPs"/>
    <property type="match status" value="2"/>
</dbReference>
<keyword evidence="4" id="KW-1185">Reference proteome</keyword>
<organism evidence="3 4">
    <name type="scientific">Nocardioides panacihumi</name>
    <dbReference type="NCBI Taxonomy" id="400774"/>
    <lineage>
        <taxon>Bacteria</taxon>
        <taxon>Bacillati</taxon>
        <taxon>Actinomycetota</taxon>
        <taxon>Actinomycetes</taxon>
        <taxon>Propionibacteriales</taxon>
        <taxon>Nocardioidaceae</taxon>
        <taxon>Nocardioides</taxon>
    </lineage>
</organism>
<accession>A0ABN2RTL4</accession>
<proteinExistence type="inferred from homology"/>
<gene>
    <name evidence="3" type="ORF">GCM10009798_39910</name>
</gene>
<reference evidence="3 4" key="1">
    <citation type="journal article" date="2019" name="Int. J. Syst. Evol. Microbiol.">
        <title>The Global Catalogue of Microorganisms (GCM) 10K type strain sequencing project: providing services to taxonomists for standard genome sequencing and annotation.</title>
        <authorList>
            <consortium name="The Broad Institute Genomics Platform"/>
            <consortium name="The Broad Institute Genome Sequencing Center for Infectious Disease"/>
            <person name="Wu L."/>
            <person name="Ma J."/>
        </authorList>
    </citation>
    <scope>NUCLEOTIDE SEQUENCE [LARGE SCALE GENOMIC DNA]</scope>
    <source>
        <strain evidence="3 4">JCM 15309</strain>
    </source>
</reference>
<comment type="similarity">
    <text evidence="1">Belongs to the universal stress protein A family.</text>
</comment>
<sequence length="309" mass="32757">MATNERPILVGVDGSSAATAAVRYAAVEADDLGVDLRLLHVIPTVAVGTLRRSVDSLDVIDVPRLQQRRDRMFGEAVALATSVLPSDRVTTHMVAGERVPTLLAAAEDARLVVLGAPWHRRLDRLITGSVVSGVSARAQVPVVGVPEGWTTAREHGRVVVGVRHPEDPVSVDLVRRALEIAAIRKCRLTVLHAWEFPVVYDNMIATTDDEQAWTDIRRGELDALVSMAGGPDPEVAIDFQVSHGQGAHLLVMASADADLLVITRREHGFPLGHLGSAGRAVLLASHCPVEVIPPGPVAGPDVPAGSAGD</sequence>
<evidence type="ECO:0000313" key="4">
    <source>
        <dbReference type="Proteomes" id="UP001500571"/>
    </source>
</evidence>
<evidence type="ECO:0000256" key="1">
    <source>
        <dbReference type="ARBA" id="ARBA00008791"/>
    </source>
</evidence>
<dbReference type="InterPro" id="IPR006015">
    <property type="entry name" value="Universal_stress_UspA"/>
</dbReference>
<feature type="domain" description="UspA" evidence="2">
    <location>
        <begin position="6"/>
        <end position="145"/>
    </location>
</feature>
<dbReference type="PANTHER" id="PTHR46268:SF6">
    <property type="entry name" value="UNIVERSAL STRESS PROTEIN UP12"/>
    <property type="match status" value="1"/>
</dbReference>
<dbReference type="SUPFAM" id="SSF52402">
    <property type="entry name" value="Adenine nucleotide alpha hydrolases-like"/>
    <property type="match status" value="2"/>
</dbReference>
<evidence type="ECO:0000259" key="2">
    <source>
        <dbReference type="Pfam" id="PF00582"/>
    </source>
</evidence>
<dbReference type="Proteomes" id="UP001500571">
    <property type="component" value="Unassembled WGS sequence"/>
</dbReference>